<evidence type="ECO:0000313" key="5">
    <source>
        <dbReference type="EMBL" id="QHP83202.1"/>
    </source>
</evidence>
<dbReference type="GO" id="GO:0009338">
    <property type="term" value="C:exodeoxyribonuclease V complex"/>
    <property type="evidence" value="ECO:0007669"/>
    <property type="project" value="TreeGrafter"/>
</dbReference>
<dbReference type="InterPro" id="IPR050534">
    <property type="entry name" value="Coronavir_polyprotein_1ab"/>
</dbReference>
<dbReference type="EMBL" id="CP035278">
    <property type="protein sequence ID" value="QHP83202.1"/>
    <property type="molecule type" value="Genomic_DNA"/>
</dbReference>
<dbReference type="PANTHER" id="PTHR43788">
    <property type="entry name" value="DNA2/NAM7 HELICASE FAMILY MEMBER"/>
    <property type="match status" value="1"/>
</dbReference>
<reference evidence="6" key="2">
    <citation type="journal article" date="2021" name="Front. Microbiol.">
        <title>Generation of Tetracycline and Rifamycin Resistant Chlamydia Suis Recombinants.</title>
        <authorList>
            <person name="Marti H."/>
            <person name="Bommana S."/>
            <person name="Read T.D."/>
            <person name="Pesch T."/>
            <person name="Prahauser B."/>
            <person name="Dean D."/>
            <person name="Borel N."/>
        </authorList>
    </citation>
    <scope>NUCLEOTIDE SEQUENCE</scope>
    <source>
        <strain evidence="6">208.1</strain>
    </source>
</reference>
<sequence length="751" mass="84190">MGCEEKLSGILELILPEDPLSDQIAYAFLRVPYKNSLVTICGNHSLSLFKIGSSVDLTGYWSVDASGALVFRFTAAKTYNPASAIMAYLTAQIKGVGPKLAQKIVSTFGEDTLFVLDSCPSKLVEVDGISPTRCEDFARQLQEQKDLRNALLFLQRHGIAIHYGLRLYKKYQNQTIDKVCQDPFLLAKEMYGVGFKTADLIATCLGVPLNSPNRIVAGIQYSLDELQEEGHTCYPLNEFIVLVEKLLNEETPEKIVRKEEIRTQIHFLARQKAVYVKELEQDSYIWSRQLFLAEQQIAIDIRRLLFSSKRIRSINTQEAILEVENLLDLKLEEKQKEALHASSSQKIHIISGGPGTGKSTITRAILSIFEKISSPKKIILAAPTGKAAKRMTEITGKRTQTIHSLLQYDFKTLSFRKNHEDPIDCDLVIIDESGMIDTILLQRFLAALPDHAILILIGDVHQLPSVGPGNVLKDLILSHHIEVTYLTKIFRQLQNSNIITNAHKVNQGEFPILNSSCGKKDFLFFQKEDPEDAIKHIIHLVSDFVPKKFGIFTKDIQVLAPMKKGVLGIRNLNRELKAALNPNKPFIQGKFHSFSTGDRVMQTRNNYNKEVFNGDIGYIASIDLSKKSLVACVDGRYISYSQTELNDLTPAYATSIHKYQGSETSCIIVPIHTSHYVMLYRNLLYTAITRGKKLVILVGTKKAVAIAVRNDKVQHRCTGLQQAMHALLSKPQPFSSYTICCPSLSPLKEGL</sequence>
<keyword evidence="3 6" id="KW-0347">Helicase</keyword>
<evidence type="ECO:0000313" key="8">
    <source>
        <dbReference type="Proteomes" id="UP000825134"/>
    </source>
</evidence>
<dbReference type="Pfam" id="PF18335">
    <property type="entry name" value="SH3_13"/>
    <property type="match status" value="1"/>
</dbReference>
<dbReference type="InterPro" id="IPR029493">
    <property type="entry name" value="RecD2-like_HHH"/>
</dbReference>
<dbReference type="InterPro" id="IPR010994">
    <property type="entry name" value="RuvA_2-like"/>
</dbReference>
<dbReference type="GO" id="GO:0006310">
    <property type="term" value="P:DNA recombination"/>
    <property type="evidence" value="ECO:0007669"/>
    <property type="project" value="InterPro"/>
</dbReference>
<comment type="similarity">
    <text evidence="3">Belongs to the RecD family. RecD2 subfamily.</text>
</comment>
<dbReference type="Pfam" id="PF13245">
    <property type="entry name" value="AAA_19"/>
    <property type="match status" value="1"/>
</dbReference>
<dbReference type="Gene3D" id="1.10.150.20">
    <property type="entry name" value="5' to 3' exonuclease, C-terminal subdomain"/>
    <property type="match status" value="1"/>
</dbReference>
<dbReference type="InterPro" id="IPR003593">
    <property type="entry name" value="AAA+_ATPase"/>
</dbReference>
<dbReference type="GO" id="GO:0017116">
    <property type="term" value="F:single-stranded DNA helicase activity"/>
    <property type="evidence" value="ECO:0007669"/>
    <property type="project" value="TreeGrafter"/>
</dbReference>
<evidence type="ECO:0000313" key="7">
    <source>
        <dbReference type="Proteomes" id="UP000512184"/>
    </source>
</evidence>
<dbReference type="Gene3D" id="1.10.10.2220">
    <property type="match status" value="1"/>
</dbReference>
<evidence type="ECO:0000256" key="2">
    <source>
        <dbReference type="ARBA" id="ARBA00022840"/>
    </source>
</evidence>
<evidence type="ECO:0000256" key="1">
    <source>
        <dbReference type="ARBA" id="ARBA00022741"/>
    </source>
</evidence>
<accession>A0AAQ0EK21</accession>
<dbReference type="InterPro" id="IPR027785">
    <property type="entry name" value="UvrD-like_helicase_C"/>
</dbReference>
<keyword evidence="3" id="KW-0238">DNA-binding</keyword>
<organism evidence="6 8">
    <name type="scientific">Chlamydia suis</name>
    <dbReference type="NCBI Taxonomy" id="83559"/>
    <lineage>
        <taxon>Bacteria</taxon>
        <taxon>Pseudomonadati</taxon>
        <taxon>Chlamydiota</taxon>
        <taxon>Chlamydiia</taxon>
        <taxon>Chlamydiales</taxon>
        <taxon>Chlamydiaceae</taxon>
        <taxon>Chlamydia/Chlamydophila group</taxon>
        <taxon>Chlamydia</taxon>
    </lineage>
</organism>
<dbReference type="Gene3D" id="2.30.30.940">
    <property type="match status" value="1"/>
</dbReference>
<dbReference type="EC" id="5.6.2.3" evidence="3"/>
<comment type="function">
    <text evidence="3">DNA-dependent ATPase and ATP-dependent 5'-3' DNA helicase. Has no activity on blunt DNA or DNA with 3'-overhangs, requires at least 10 bases of 5'-ssDNA for helicase activity.</text>
</comment>
<dbReference type="GO" id="GO:0003677">
    <property type="term" value="F:DNA binding"/>
    <property type="evidence" value="ECO:0007669"/>
    <property type="project" value="UniProtKB-UniRule"/>
</dbReference>
<keyword evidence="3" id="KW-0413">Isomerase</keyword>
<dbReference type="SMART" id="SM00382">
    <property type="entry name" value="AAA"/>
    <property type="match status" value="1"/>
</dbReference>
<keyword evidence="2 3" id="KW-0067">ATP-binding</keyword>
<feature type="domain" description="AAA+ ATPase" evidence="4">
    <location>
        <begin position="344"/>
        <end position="487"/>
    </location>
</feature>
<dbReference type="HAMAP" id="MF_01488">
    <property type="entry name" value="RecD2"/>
    <property type="match status" value="1"/>
</dbReference>
<protein>
    <recommendedName>
        <fullName evidence="3">ATP-dependent RecD2 DNA helicase</fullName>
        <ecNumber evidence="3">5.6.2.3</ecNumber>
    </recommendedName>
    <alternativeName>
        <fullName evidence="3">DNA 5'-3' helicase subunit RecD2</fullName>
    </alternativeName>
</protein>
<reference evidence="5 7" key="1">
    <citation type="submission" date="2019-01" db="EMBL/GenBank/DDBJ databases">
        <title>Whole genome sequencing and annotation enables comparative genome analysis that reveals unique features of the Chlamydia suis R19 Genome.</title>
        <authorList>
            <person name="Dimond Z.E."/>
        </authorList>
    </citation>
    <scope>NUCLEOTIDE SEQUENCE [LARGE SCALE GENOMIC DNA]</scope>
    <source>
        <strain evidence="5 7">R19</strain>
    </source>
</reference>
<dbReference type="SUPFAM" id="SSF52540">
    <property type="entry name" value="P-loop containing nucleoside triphosphate hydrolases"/>
    <property type="match status" value="2"/>
</dbReference>
<dbReference type="NCBIfam" id="TIGR01448">
    <property type="entry name" value="recD_rel"/>
    <property type="match status" value="1"/>
</dbReference>
<dbReference type="CDD" id="cd18809">
    <property type="entry name" value="SF1_C_RecD"/>
    <property type="match status" value="1"/>
</dbReference>
<evidence type="ECO:0000256" key="3">
    <source>
        <dbReference type="HAMAP-Rule" id="MF_01488"/>
    </source>
</evidence>
<dbReference type="Proteomes" id="UP000512184">
    <property type="component" value="Chromosome"/>
</dbReference>
<dbReference type="RefSeq" id="WP_080121956.1">
    <property type="nucleotide sequence ID" value="NZ_CP035278.1"/>
</dbReference>
<dbReference type="InterPro" id="IPR027417">
    <property type="entry name" value="P-loop_NTPase"/>
</dbReference>
<dbReference type="Gene3D" id="3.40.50.300">
    <property type="entry name" value="P-loop containing nucleotide triphosphate hydrolases"/>
    <property type="match status" value="2"/>
</dbReference>
<dbReference type="PANTHER" id="PTHR43788:SF6">
    <property type="entry name" value="DNA HELICASE B"/>
    <property type="match status" value="1"/>
</dbReference>
<dbReference type="Pfam" id="PF13538">
    <property type="entry name" value="UvrD_C_2"/>
    <property type="match status" value="1"/>
</dbReference>
<proteinExistence type="inferred from homology"/>
<dbReference type="GO" id="GO:0016787">
    <property type="term" value="F:hydrolase activity"/>
    <property type="evidence" value="ECO:0007669"/>
    <property type="project" value="UniProtKB-KW"/>
</dbReference>
<dbReference type="SUPFAM" id="SSF47781">
    <property type="entry name" value="RuvA domain 2-like"/>
    <property type="match status" value="1"/>
</dbReference>
<comment type="catalytic activity">
    <reaction evidence="3">
        <text>ATP + H2O = ADP + phosphate + H(+)</text>
        <dbReference type="Rhea" id="RHEA:13065"/>
        <dbReference type="ChEBI" id="CHEBI:15377"/>
        <dbReference type="ChEBI" id="CHEBI:15378"/>
        <dbReference type="ChEBI" id="CHEBI:30616"/>
        <dbReference type="ChEBI" id="CHEBI:43474"/>
        <dbReference type="ChEBI" id="CHEBI:456216"/>
        <dbReference type="EC" id="5.6.2.3"/>
    </reaction>
</comment>
<gene>
    <name evidence="3" type="primary">recD2</name>
    <name evidence="5" type="synonym">recD</name>
    <name evidence="5" type="ORF">Chls_327</name>
    <name evidence="6" type="ORF">INQ84_02795</name>
</gene>
<dbReference type="InterPro" id="IPR041451">
    <property type="entry name" value="RecD2_SH13"/>
</dbReference>
<dbReference type="Proteomes" id="UP000825134">
    <property type="component" value="Chromosome"/>
</dbReference>
<name>A0AAQ0EK21_9CHLA</name>
<dbReference type="EMBL" id="CP063185">
    <property type="protein sequence ID" value="QYC74039.1"/>
    <property type="molecule type" value="Genomic_DNA"/>
</dbReference>
<feature type="binding site" evidence="3">
    <location>
        <begin position="355"/>
        <end position="359"/>
    </location>
    <ligand>
        <name>ATP</name>
        <dbReference type="ChEBI" id="CHEBI:30616"/>
    </ligand>
</feature>
<keyword evidence="3" id="KW-0378">Hydrolase</keyword>
<dbReference type="Pfam" id="PF14490">
    <property type="entry name" value="HHH_RecD2"/>
    <property type="match status" value="1"/>
</dbReference>
<dbReference type="GO" id="GO:0043139">
    <property type="term" value="F:5'-3' DNA helicase activity"/>
    <property type="evidence" value="ECO:0007669"/>
    <property type="project" value="UniProtKB-UniRule"/>
</dbReference>
<dbReference type="CDD" id="cd17933">
    <property type="entry name" value="DEXSc_RecD-like"/>
    <property type="match status" value="1"/>
</dbReference>
<keyword evidence="7" id="KW-1185">Reference proteome</keyword>
<dbReference type="AlphaFoldDB" id="A0AAQ0EK21"/>
<keyword evidence="1 3" id="KW-0547">Nucleotide-binding</keyword>
<dbReference type="InterPro" id="IPR006345">
    <property type="entry name" value="RecD2"/>
</dbReference>
<evidence type="ECO:0000313" key="6">
    <source>
        <dbReference type="EMBL" id="QYC74039.1"/>
    </source>
</evidence>
<dbReference type="GO" id="GO:0005524">
    <property type="term" value="F:ATP binding"/>
    <property type="evidence" value="ECO:0007669"/>
    <property type="project" value="UniProtKB-UniRule"/>
</dbReference>
<evidence type="ECO:0000259" key="4">
    <source>
        <dbReference type="SMART" id="SM00382"/>
    </source>
</evidence>